<dbReference type="AlphaFoldDB" id="A0A256J5G4"/>
<accession>A0A256J5G4</accession>
<dbReference type="RefSeq" id="WP_094552824.1">
    <property type="nucleotide sequence ID" value="NZ_NHOZ01000056.1"/>
</dbReference>
<dbReference type="Gene3D" id="1.10.287.130">
    <property type="match status" value="1"/>
</dbReference>
<dbReference type="CDD" id="cd00082">
    <property type="entry name" value="HisKA"/>
    <property type="match status" value="1"/>
</dbReference>
<dbReference type="SMART" id="SM00448">
    <property type="entry name" value="REC"/>
    <property type="match status" value="1"/>
</dbReference>
<dbReference type="InterPro" id="IPR050736">
    <property type="entry name" value="Sensor_HK_Regulatory"/>
</dbReference>
<dbReference type="InterPro" id="IPR035965">
    <property type="entry name" value="PAS-like_dom_sf"/>
</dbReference>
<dbReference type="Gene3D" id="3.30.450.20">
    <property type="entry name" value="PAS domain"/>
    <property type="match status" value="1"/>
</dbReference>
<comment type="catalytic activity">
    <reaction evidence="1">
        <text>ATP + protein L-histidine = ADP + protein N-phospho-L-histidine.</text>
        <dbReference type="EC" id="2.7.13.3"/>
    </reaction>
</comment>
<dbReference type="InterPro" id="IPR013656">
    <property type="entry name" value="PAS_4"/>
</dbReference>
<keyword evidence="4" id="KW-0808">Transferase</keyword>
<dbReference type="PROSITE" id="PS50113">
    <property type="entry name" value="PAC"/>
    <property type="match status" value="1"/>
</dbReference>
<evidence type="ECO:0000259" key="9">
    <source>
        <dbReference type="PROSITE" id="PS50110"/>
    </source>
</evidence>
<dbReference type="InterPro" id="IPR004358">
    <property type="entry name" value="Sig_transdc_His_kin-like_C"/>
</dbReference>
<dbReference type="InterPro" id="IPR005467">
    <property type="entry name" value="His_kinase_dom"/>
</dbReference>
<evidence type="ECO:0000256" key="7">
    <source>
        <dbReference type="PROSITE-ProRule" id="PRU00169"/>
    </source>
</evidence>
<dbReference type="Pfam" id="PF08448">
    <property type="entry name" value="PAS_4"/>
    <property type="match status" value="1"/>
</dbReference>
<dbReference type="SUPFAM" id="SSF55785">
    <property type="entry name" value="PYP-like sensor domain (PAS domain)"/>
    <property type="match status" value="1"/>
</dbReference>
<keyword evidence="5" id="KW-0418">Kinase</keyword>
<dbReference type="Pfam" id="PF13185">
    <property type="entry name" value="GAF_2"/>
    <property type="match status" value="1"/>
</dbReference>
<dbReference type="InterPro" id="IPR003018">
    <property type="entry name" value="GAF"/>
</dbReference>
<evidence type="ECO:0000256" key="2">
    <source>
        <dbReference type="ARBA" id="ARBA00012438"/>
    </source>
</evidence>
<evidence type="ECO:0000256" key="1">
    <source>
        <dbReference type="ARBA" id="ARBA00000085"/>
    </source>
</evidence>
<dbReference type="Gene3D" id="3.40.50.2300">
    <property type="match status" value="1"/>
</dbReference>
<dbReference type="SMART" id="SM00388">
    <property type="entry name" value="HisKA"/>
    <property type="match status" value="1"/>
</dbReference>
<dbReference type="NCBIfam" id="TIGR00229">
    <property type="entry name" value="sensory_box"/>
    <property type="match status" value="1"/>
</dbReference>
<dbReference type="InterPro" id="IPR003594">
    <property type="entry name" value="HATPase_dom"/>
</dbReference>
<dbReference type="Pfam" id="PF00072">
    <property type="entry name" value="Response_reg"/>
    <property type="match status" value="1"/>
</dbReference>
<gene>
    <name evidence="11" type="ORF">DJ80_06640</name>
</gene>
<dbReference type="PROSITE" id="PS50110">
    <property type="entry name" value="RESPONSE_REGULATORY"/>
    <property type="match status" value="1"/>
</dbReference>
<feature type="modified residue" description="4-aspartylphosphate" evidence="7">
    <location>
        <position position="68"/>
    </location>
</feature>
<dbReference type="PANTHER" id="PTHR43711">
    <property type="entry name" value="TWO-COMPONENT HISTIDINE KINASE"/>
    <property type="match status" value="1"/>
</dbReference>
<evidence type="ECO:0000256" key="3">
    <source>
        <dbReference type="ARBA" id="ARBA00022553"/>
    </source>
</evidence>
<evidence type="ECO:0000259" key="8">
    <source>
        <dbReference type="PROSITE" id="PS50109"/>
    </source>
</evidence>
<dbReference type="InterPro" id="IPR000014">
    <property type="entry name" value="PAS"/>
</dbReference>
<dbReference type="InterPro" id="IPR000700">
    <property type="entry name" value="PAS-assoc_C"/>
</dbReference>
<dbReference type="SUPFAM" id="SSF52172">
    <property type="entry name" value="CheY-like"/>
    <property type="match status" value="1"/>
</dbReference>
<dbReference type="PROSITE" id="PS50109">
    <property type="entry name" value="HIS_KIN"/>
    <property type="match status" value="1"/>
</dbReference>
<dbReference type="InterPro" id="IPR036097">
    <property type="entry name" value="HisK_dim/P_sf"/>
</dbReference>
<reference evidence="11 12" key="1">
    <citation type="journal article" date="2014" name="Front. Microbiol.">
        <title>Population and genomic analysis of the genus Halorubrum.</title>
        <authorList>
            <person name="Fullmer M.S."/>
            <person name="Soucy S.M."/>
            <person name="Swithers K.S."/>
            <person name="Makkay A.M."/>
            <person name="Wheeler R."/>
            <person name="Ventosa A."/>
            <person name="Gogarten J.P."/>
            <person name="Papke R.T."/>
        </authorList>
    </citation>
    <scope>NUCLEOTIDE SEQUENCE [LARGE SCALE GENOMIC DNA]</scope>
    <source>
        <strain evidence="11 12">Ga36</strain>
    </source>
</reference>
<dbReference type="Gene3D" id="3.30.565.10">
    <property type="entry name" value="Histidine kinase-like ATPase, C-terminal domain"/>
    <property type="match status" value="1"/>
</dbReference>
<dbReference type="Pfam" id="PF02518">
    <property type="entry name" value="HATPase_c"/>
    <property type="match status" value="1"/>
</dbReference>
<evidence type="ECO:0000256" key="4">
    <source>
        <dbReference type="ARBA" id="ARBA00022679"/>
    </source>
</evidence>
<evidence type="ECO:0000313" key="11">
    <source>
        <dbReference type="EMBL" id="OYR64064.1"/>
    </source>
</evidence>
<evidence type="ECO:0000259" key="10">
    <source>
        <dbReference type="PROSITE" id="PS50113"/>
    </source>
</evidence>
<dbReference type="InterPro" id="IPR003661">
    <property type="entry name" value="HisK_dim/P_dom"/>
</dbReference>
<feature type="domain" description="PAC" evidence="10">
    <location>
        <begin position="398"/>
        <end position="450"/>
    </location>
</feature>
<dbReference type="CDD" id="cd00156">
    <property type="entry name" value="REC"/>
    <property type="match status" value="1"/>
</dbReference>
<dbReference type="SMART" id="SM00091">
    <property type="entry name" value="PAS"/>
    <property type="match status" value="1"/>
</dbReference>
<dbReference type="PANTHER" id="PTHR43711:SF1">
    <property type="entry name" value="HISTIDINE KINASE 1"/>
    <property type="match status" value="1"/>
</dbReference>
<dbReference type="SMART" id="SM00387">
    <property type="entry name" value="HATPase_c"/>
    <property type="match status" value="1"/>
</dbReference>
<sequence>MCPTDDSPTRCVDETVVVLCIDDEPGMAETTALRLEHETERIETIIKTNPYDALDRLADEGIDCVVSDYQMPGMDGLSLLDAIRDDYPNLPFVLFTSQGSEEVASEALSKGATDYLRKGAGSDRYELLANRVTNAVESERARKRAAEIDRIQTLVRRVNGALLRANTRESIESAVCDAIETAEPYRFAWIGRHDDSTARIEPAAWTGVPDEYFDQVTVTTDDRPTGRGPGGRAVRKRTVEVSQNVREDPSFEPWLEPAEDHGVMAVCAVPLAYGGTLYGLLVVGAARPYVFDDRERTLLGELGDDIAYALDSLRTRRQLEARRRQFDAVFNNPVVFMAILDTDGTVRKVNETALEFVGSTVEVVAGEPFPETPWWTHSERLQRDLRSWIDEAAGGDLVRFEANHVAPDGEEVTIDGVLHPVRDEAGTVVSILAAGRDISERKRSERAIERQNERLEEFASVVSHDLRNPLSVASGRLSLARKERESDHLDAVANALDRMDEIVDDVLTMARVGQAVDSARPVSLSEVATNSWETVATESADLRVVSDRTIAADPARLCRVFENLFRNSIQHGGSGVEITVGVTDDGFFVADDGPGIAADDREDVFDPGYSAAESGTGLGLNIVRQLIEAHGWEIRIADADTGARFEVRGLGSS</sequence>
<evidence type="ECO:0000313" key="12">
    <source>
        <dbReference type="Proteomes" id="UP000215731"/>
    </source>
</evidence>
<dbReference type="InterPro" id="IPR029016">
    <property type="entry name" value="GAF-like_dom_sf"/>
</dbReference>
<dbReference type="InterPro" id="IPR036890">
    <property type="entry name" value="HATPase_C_sf"/>
</dbReference>
<dbReference type="SMART" id="SM00065">
    <property type="entry name" value="GAF"/>
    <property type="match status" value="1"/>
</dbReference>
<dbReference type="EMBL" id="NHOZ01000056">
    <property type="protein sequence ID" value="OYR64064.1"/>
    <property type="molecule type" value="Genomic_DNA"/>
</dbReference>
<dbReference type="InterPro" id="IPR001789">
    <property type="entry name" value="Sig_transdc_resp-reg_receiver"/>
</dbReference>
<dbReference type="SUPFAM" id="SSF47384">
    <property type="entry name" value="Homodimeric domain of signal transducing histidine kinase"/>
    <property type="match status" value="1"/>
</dbReference>
<dbReference type="CDD" id="cd00130">
    <property type="entry name" value="PAS"/>
    <property type="match status" value="1"/>
</dbReference>
<feature type="domain" description="Response regulatory" evidence="9">
    <location>
        <begin position="17"/>
        <end position="133"/>
    </location>
</feature>
<dbReference type="SUPFAM" id="SSF55781">
    <property type="entry name" value="GAF domain-like"/>
    <property type="match status" value="1"/>
</dbReference>
<dbReference type="PRINTS" id="PR00344">
    <property type="entry name" value="BCTRLSENSOR"/>
</dbReference>
<dbReference type="Proteomes" id="UP000215731">
    <property type="component" value="Unassembled WGS sequence"/>
</dbReference>
<feature type="domain" description="Histidine kinase" evidence="8">
    <location>
        <begin position="461"/>
        <end position="648"/>
    </location>
</feature>
<protein>
    <recommendedName>
        <fullName evidence="2">histidine kinase</fullName>
        <ecNumber evidence="2">2.7.13.3</ecNumber>
    </recommendedName>
</protein>
<proteinExistence type="predicted"/>
<dbReference type="Pfam" id="PF00512">
    <property type="entry name" value="HisKA"/>
    <property type="match status" value="1"/>
</dbReference>
<comment type="caution">
    <text evidence="11">The sequence shown here is derived from an EMBL/GenBank/DDBJ whole genome shotgun (WGS) entry which is preliminary data.</text>
</comment>
<dbReference type="EC" id="2.7.13.3" evidence="2"/>
<evidence type="ECO:0000256" key="5">
    <source>
        <dbReference type="ARBA" id="ARBA00022777"/>
    </source>
</evidence>
<dbReference type="Gene3D" id="3.30.450.40">
    <property type="match status" value="1"/>
</dbReference>
<evidence type="ECO:0000256" key="6">
    <source>
        <dbReference type="ARBA" id="ARBA00023012"/>
    </source>
</evidence>
<organism evidence="11 12">
    <name type="scientific">Halorubrum ezzemoulense</name>
    <name type="common">Halorubrum chaoviator</name>
    <dbReference type="NCBI Taxonomy" id="337243"/>
    <lineage>
        <taxon>Archaea</taxon>
        <taxon>Methanobacteriati</taxon>
        <taxon>Methanobacteriota</taxon>
        <taxon>Stenosarchaea group</taxon>
        <taxon>Halobacteria</taxon>
        <taxon>Halobacteriales</taxon>
        <taxon>Haloferacaceae</taxon>
        <taxon>Halorubrum</taxon>
    </lineage>
</organism>
<keyword evidence="3 7" id="KW-0597">Phosphoprotein</keyword>
<dbReference type="GO" id="GO:0000155">
    <property type="term" value="F:phosphorelay sensor kinase activity"/>
    <property type="evidence" value="ECO:0007669"/>
    <property type="project" value="InterPro"/>
</dbReference>
<dbReference type="InterPro" id="IPR011006">
    <property type="entry name" value="CheY-like_superfamily"/>
</dbReference>
<keyword evidence="6" id="KW-0902">Two-component regulatory system</keyword>
<dbReference type="SUPFAM" id="SSF55874">
    <property type="entry name" value="ATPase domain of HSP90 chaperone/DNA topoisomerase II/histidine kinase"/>
    <property type="match status" value="1"/>
</dbReference>
<name>A0A256J5G4_HALEZ</name>